<sequence>MSKDIEEVVRVPEPSSTRAWQWVKGTSCDDFEIIPGSNKGIAPFALEFLIRAVAPTVATANACFGVTNIYGRWLLEHMGKSRELFHVVVASMKGARDSFTGQLACADMLAHKTAAISLLRKRISKTNAVVDDTVILTMLLLALLEDALGDRRAYQIHRQQVGQLTRTKATSITGAIVTQFETWNFLQSFMKYTQGKHKGYQLNITDRFCSAFPPGFQSLVHADRLSPKTVQVIERVVTRQNWSASDLYTNSNPWEDACYRDFREACPALNIPSGPNGPALEKLICLALIRYCLNMVILDRPRACVYHTLSIELLDTLPQAVPSSDAVEREALLWVYNMAIDCWAVSYQAITPEASFLMQEMGVKFPETLGWTVDDFDAFGKRYLWTENISGILHQYYVTGATTSTAPAHAQHETSSASLHKDAQRIAFPTVPAAVPSV</sequence>
<dbReference type="OrthoDB" id="4128586at2759"/>
<evidence type="ECO:0000313" key="1">
    <source>
        <dbReference type="EMBL" id="KPI35967.1"/>
    </source>
</evidence>
<name>A0A0N1NY23_9EURO</name>
<dbReference type="AlphaFoldDB" id="A0A0N1NY23"/>
<protein>
    <recommendedName>
        <fullName evidence="3">Transcription factor domain-containing protein</fullName>
    </recommendedName>
</protein>
<reference evidence="1 2" key="1">
    <citation type="submission" date="2015-06" db="EMBL/GenBank/DDBJ databases">
        <title>Draft genome of the ant-associated black yeast Phialophora attae CBS 131958.</title>
        <authorList>
            <person name="Moreno L.F."/>
            <person name="Stielow B.J."/>
            <person name="de Hoog S."/>
            <person name="Vicente V.A."/>
            <person name="Weiss V.A."/>
            <person name="de Vries M."/>
            <person name="Cruz L.M."/>
            <person name="Souza E.M."/>
        </authorList>
    </citation>
    <scope>NUCLEOTIDE SEQUENCE [LARGE SCALE GENOMIC DNA]</scope>
    <source>
        <strain evidence="1 2">CBS 131958</strain>
    </source>
</reference>
<proteinExistence type="predicted"/>
<evidence type="ECO:0000313" key="2">
    <source>
        <dbReference type="Proteomes" id="UP000038010"/>
    </source>
</evidence>
<comment type="caution">
    <text evidence="1">The sequence shown here is derived from an EMBL/GenBank/DDBJ whole genome shotgun (WGS) entry which is preliminary data.</text>
</comment>
<keyword evidence="2" id="KW-1185">Reference proteome</keyword>
<dbReference type="Proteomes" id="UP000038010">
    <property type="component" value="Unassembled WGS sequence"/>
</dbReference>
<organism evidence="1 2">
    <name type="scientific">Cyphellophora attinorum</name>
    <dbReference type="NCBI Taxonomy" id="1664694"/>
    <lineage>
        <taxon>Eukaryota</taxon>
        <taxon>Fungi</taxon>
        <taxon>Dikarya</taxon>
        <taxon>Ascomycota</taxon>
        <taxon>Pezizomycotina</taxon>
        <taxon>Eurotiomycetes</taxon>
        <taxon>Chaetothyriomycetidae</taxon>
        <taxon>Chaetothyriales</taxon>
        <taxon>Cyphellophoraceae</taxon>
        <taxon>Cyphellophora</taxon>
    </lineage>
</organism>
<dbReference type="RefSeq" id="XP_017995930.1">
    <property type="nucleotide sequence ID" value="XM_018139242.1"/>
</dbReference>
<dbReference type="VEuPathDB" id="FungiDB:AB675_10468"/>
<accession>A0A0N1NY23</accession>
<dbReference type="EMBL" id="LFJN01000035">
    <property type="protein sequence ID" value="KPI35967.1"/>
    <property type="molecule type" value="Genomic_DNA"/>
</dbReference>
<gene>
    <name evidence="1" type="ORF">AB675_10468</name>
</gene>
<dbReference type="GeneID" id="28731122"/>
<evidence type="ECO:0008006" key="3">
    <source>
        <dbReference type="Google" id="ProtNLM"/>
    </source>
</evidence>